<name>A0AAQ3SG14_VIGMU</name>
<reference evidence="2 3" key="1">
    <citation type="journal article" date="2023" name="Life. Sci Alliance">
        <title>Evolutionary insights into 3D genome organization and epigenetic landscape of Vigna mungo.</title>
        <authorList>
            <person name="Junaid A."/>
            <person name="Singh B."/>
            <person name="Bhatia S."/>
        </authorList>
    </citation>
    <scope>NUCLEOTIDE SEQUENCE [LARGE SCALE GENOMIC DNA]</scope>
    <source>
        <strain evidence="2">Urdbean</strain>
    </source>
</reference>
<evidence type="ECO:0000256" key="1">
    <source>
        <dbReference type="SAM" id="MobiDB-lite"/>
    </source>
</evidence>
<gene>
    <name evidence="2" type="ORF">V8G54_004975</name>
</gene>
<protein>
    <submittedName>
        <fullName evidence="2">Uncharacterized protein</fullName>
    </submittedName>
</protein>
<dbReference type="SUPFAM" id="SSF82153">
    <property type="entry name" value="FAS1 domain"/>
    <property type="match status" value="1"/>
</dbReference>
<keyword evidence="3" id="KW-1185">Reference proteome</keyword>
<dbReference type="AlphaFoldDB" id="A0AAQ3SG14"/>
<proteinExistence type="predicted"/>
<accession>A0AAQ3SG14</accession>
<dbReference type="Proteomes" id="UP001374535">
    <property type="component" value="Chromosome 1"/>
</dbReference>
<dbReference type="EMBL" id="CP144700">
    <property type="protein sequence ID" value="WVZ26431.1"/>
    <property type="molecule type" value="Genomic_DNA"/>
</dbReference>
<evidence type="ECO:0000313" key="3">
    <source>
        <dbReference type="Proteomes" id="UP001374535"/>
    </source>
</evidence>
<organism evidence="2 3">
    <name type="scientific">Vigna mungo</name>
    <name type="common">Black gram</name>
    <name type="synonym">Phaseolus mungo</name>
    <dbReference type="NCBI Taxonomy" id="3915"/>
    <lineage>
        <taxon>Eukaryota</taxon>
        <taxon>Viridiplantae</taxon>
        <taxon>Streptophyta</taxon>
        <taxon>Embryophyta</taxon>
        <taxon>Tracheophyta</taxon>
        <taxon>Spermatophyta</taxon>
        <taxon>Magnoliopsida</taxon>
        <taxon>eudicotyledons</taxon>
        <taxon>Gunneridae</taxon>
        <taxon>Pentapetalae</taxon>
        <taxon>rosids</taxon>
        <taxon>fabids</taxon>
        <taxon>Fabales</taxon>
        <taxon>Fabaceae</taxon>
        <taxon>Papilionoideae</taxon>
        <taxon>50 kb inversion clade</taxon>
        <taxon>NPAAA clade</taxon>
        <taxon>indigoferoid/millettioid clade</taxon>
        <taxon>Phaseoleae</taxon>
        <taxon>Vigna</taxon>
    </lineage>
</organism>
<sequence length="225" mass="24727">MKPFSFGLFFGVIRCIKVTKFVVVELKVMPSIVPSFELHSVLRSRIVKERETNVVTCNAKMSMKPFCDIALEEAETRLVIVLNITKALIDGAGITLFILVDGAFANLPPSVALQSLPTDKKQVVLKFHVNPFQPSLASEAMGVGSFTLNISRVNSLIRTLLPFLGFRRNLMVTVKPLEGAPPPDEDTLSPENSSRFGGQPSHLYHCWGFRKDVRSHGGGLIFSAG</sequence>
<evidence type="ECO:0000313" key="2">
    <source>
        <dbReference type="EMBL" id="WVZ26431.1"/>
    </source>
</evidence>
<feature type="region of interest" description="Disordered" evidence="1">
    <location>
        <begin position="177"/>
        <end position="196"/>
    </location>
</feature>
<dbReference type="InterPro" id="IPR036378">
    <property type="entry name" value="FAS1_dom_sf"/>
</dbReference>